<organism evidence="1 2">
    <name type="scientific">Selenomonas ruminis</name>
    <dbReference type="NCBI Taxonomy" id="2593411"/>
    <lineage>
        <taxon>Bacteria</taxon>
        <taxon>Bacillati</taxon>
        <taxon>Bacillota</taxon>
        <taxon>Negativicutes</taxon>
        <taxon>Selenomonadales</taxon>
        <taxon>Selenomonadaceae</taxon>
        <taxon>Selenomonas</taxon>
    </lineage>
</organism>
<evidence type="ECO:0000313" key="2">
    <source>
        <dbReference type="Proteomes" id="UP000323646"/>
    </source>
</evidence>
<reference evidence="1 2" key="1">
    <citation type="submission" date="2019-08" db="EMBL/GenBank/DDBJ databases">
        <title>Selenomonas sp. mPRGC5 and Selenomonas sp. mPRGC8 isolated from ruminal fluid of dairy goat (Capra hircus).</title>
        <authorList>
            <person name="Poothong S."/>
            <person name="Nuengjamnong C."/>
            <person name="Tanasupawat S."/>
        </authorList>
    </citation>
    <scope>NUCLEOTIDE SEQUENCE [LARGE SCALE GENOMIC DNA]</scope>
    <source>
        <strain evidence="2">mPRGC5</strain>
    </source>
</reference>
<protein>
    <submittedName>
        <fullName evidence="1">Uncharacterized protein</fullName>
    </submittedName>
</protein>
<accession>A0A5D6W8N8</accession>
<dbReference type="RefSeq" id="WP_149171099.1">
    <property type="nucleotide sequence ID" value="NZ_VTOY01000003.1"/>
</dbReference>
<dbReference type="OrthoDB" id="1664764at2"/>
<dbReference type="Proteomes" id="UP000323646">
    <property type="component" value="Unassembled WGS sequence"/>
</dbReference>
<evidence type="ECO:0000313" key="1">
    <source>
        <dbReference type="EMBL" id="TYZ23345.1"/>
    </source>
</evidence>
<comment type="caution">
    <text evidence="1">The sequence shown here is derived from an EMBL/GenBank/DDBJ whole genome shotgun (WGS) entry which is preliminary data.</text>
</comment>
<name>A0A5D6W8N8_9FIRM</name>
<proteinExistence type="predicted"/>
<sequence length="223" mass="25557">MRMKNIMLILFALLVAAGGGIGYTYQAERTPEYALEQLADGVKSRDYDKVKKYADVDHLITTTYDESTAVLADNIQALHETYPQDWFFRHDTAFMKEYIAGRRSDDIVFIQRSLEFYMDPKLMPISRSDGQAKWVSDEMAKFEDSYSAELKTVQKKGKTAIAVFEITGSEDAYGKLVPHLTIEAELEQQADGHWQVVHLANIEDAFYPVVKGIEDYWTMQGWQ</sequence>
<dbReference type="AlphaFoldDB" id="A0A5D6W8N8"/>
<keyword evidence="2" id="KW-1185">Reference proteome</keyword>
<dbReference type="EMBL" id="VTOY01000003">
    <property type="protein sequence ID" value="TYZ23345.1"/>
    <property type="molecule type" value="Genomic_DNA"/>
</dbReference>
<gene>
    <name evidence="1" type="ORF">FZ040_05545</name>
</gene>